<reference evidence="2 3" key="1">
    <citation type="journal article" date="2019" name="Int. J. Syst. Evol. Microbiol.">
        <title>The Global Catalogue of Microorganisms (GCM) 10K type strain sequencing project: providing services to taxonomists for standard genome sequencing and annotation.</title>
        <authorList>
            <consortium name="The Broad Institute Genomics Platform"/>
            <consortium name="The Broad Institute Genome Sequencing Center for Infectious Disease"/>
            <person name="Wu L."/>
            <person name="Ma J."/>
        </authorList>
    </citation>
    <scope>NUCLEOTIDE SEQUENCE [LARGE SCALE GENOMIC DNA]</scope>
    <source>
        <strain evidence="2 3">JCM 19585</strain>
    </source>
</reference>
<gene>
    <name evidence="2" type="ORF">GCM10009037_06700</name>
</gene>
<comment type="caution">
    <text evidence="2">The sequence shown here is derived from an EMBL/GenBank/DDBJ whole genome shotgun (WGS) entry which is preliminary data.</text>
</comment>
<feature type="compositionally biased region" description="Pro residues" evidence="1">
    <location>
        <begin position="87"/>
        <end position="97"/>
    </location>
</feature>
<dbReference type="OrthoDB" id="285635at2157"/>
<feature type="compositionally biased region" description="Basic and acidic residues" evidence="1">
    <location>
        <begin position="98"/>
        <end position="108"/>
    </location>
</feature>
<dbReference type="RefSeq" id="WP_188878826.1">
    <property type="nucleotide sequence ID" value="NZ_BMPF01000001.1"/>
</dbReference>
<protein>
    <submittedName>
        <fullName evidence="2">PhiH1 repressor</fullName>
    </submittedName>
</protein>
<name>A0A830EZN4_9EURY</name>
<accession>A0A830EZN4</accession>
<keyword evidence="3" id="KW-1185">Reference proteome</keyword>
<organism evidence="2 3">
    <name type="scientific">Halarchaeum grantii</name>
    <dbReference type="NCBI Taxonomy" id="1193105"/>
    <lineage>
        <taxon>Archaea</taxon>
        <taxon>Methanobacteriati</taxon>
        <taxon>Methanobacteriota</taxon>
        <taxon>Stenosarchaea group</taxon>
        <taxon>Halobacteria</taxon>
        <taxon>Halobacteriales</taxon>
        <taxon>Halobacteriaceae</taxon>
    </lineage>
</organism>
<sequence length="108" mass="12049">MRQSAPWMVQLDERILEHLASHSWAAPDTMTTAFTGTDSRATVWARCRRLSEAGLIGPLWPHSRMYEITTSGQLYLDGELNAHDVPAPGPVRVGPPPQKHERPCYTLG</sequence>
<dbReference type="InterPro" id="IPR036388">
    <property type="entry name" value="WH-like_DNA-bd_sf"/>
</dbReference>
<evidence type="ECO:0000313" key="3">
    <source>
        <dbReference type="Proteomes" id="UP000628840"/>
    </source>
</evidence>
<dbReference type="Proteomes" id="UP000628840">
    <property type="component" value="Unassembled WGS sequence"/>
</dbReference>
<proteinExistence type="predicted"/>
<dbReference type="AlphaFoldDB" id="A0A830EZN4"/>
<evidence type="ECO:0000313" key="2">
    <source>
        <dbReference type="EMBL" id="GGL25726.1"/>
    </source>
</evidence>
<dbReference type="EMBL" id="BMPF01000001">
    <property type="protein sequence ID" value="GGL25726.1"/>
    <property type="molecule type" value="Genomic_DNA"/>
</dbReference>
<feature type="region of interest" description="Disordered" evidence="1">
    <location>
        <begin position="86"/>
        <end position="108"/>
    </location>
</feature>
<dbReference type="Gene3D" id="1.10.10.10">
    <property type="entry name" value="Winged helix-like DNA-binding domain superfamily/Winged helix DNA-binding domain"/>
    <property type="match status" value="1"/>
</dbReference>
<evidence type="ECO:0000256" key="1">
    <source>
        <dbReference type="SAM" id="MobiDB-lite"/>
    </source>
</evidence>